<evidence type="ECO:0000259" key="1">
    <source>
        <dbReference type="Pfam" id="PF01370"/>
    </source>
</evidence>
<sequence length="213" mass="24182">MADKIVIFGGSGFLGQRLVRLAAEKGYQVVSVSRKGAPIPAESWHTKVEWVKADVFVLKEWQMVLEDAEVVVDCIGILQQKKVAGITYAKFNVEVAQILASEAKEQKVPLFVYISAKRFIPIILKQYFESKQQAEKQVRCYYPEALIIRPSLFIGKERQGTQLLDRFIKLIRKLPFFSNFLSDFKPQTVETGAKDILGEITQKLVSLENRQTG</sequence>
<dbReference type="Gene3D" id="3.40.50.720">
    <property type="entry name" value="NAD(P)-binding Rossmann-like Domain"/>
    <property type="match status" value="1"/>
</dbReference>
<dbReference type="EMBL" id="DXBN01000018">
    <property type="protein sequence ID" value="HIZ52453.1"/>
    <property type="molecule type" value="Genomic_DNA"/>
</dbReference>
<accession>A0A9D2JHN2</accession>
<reference evidence="2" key="2">
    <citation type="submission" date="2021-04" db="EMBL/GenBank/DDBJ databases">
        <authorList>
            <person name="Gilroy R."/>
        </authorList>
    </citation>
    <scope>NUCLEOTIDE SEQUENCE</scope>
    <source>
        <strain evidence="2">CHK172-16539</strain>
    </source>
</reference>
<evidence type="ECO:0000313" key="3">
    <source>
        <dbReference type="Proteomes" id="UP000824063"/>
    </source>
</evidence>
<dbReference type="InterPro" id="IPR051207">
    <property type="entry name" value="ComplexI_NDUFA9_subunit"/>
</dbReference>
<organism evidence="2 3">
    <name type="scientific">Candidatus Enterococcus avicola</name>
    <dbReference type="NCBI Taxonomy" id="2838561"/>
    <lineage>
        <taxon>Bacteria</taxon>
        <taxon>Bacillati</taxon>
        <taxon>Bacillota</taxon>
        <taxon>Bacilli</taxon>
        <taxon>Lactobacillales</taxon>
        <taxon>Enterococcaceae</taxon>
        <taxon>Enterococcus</taxon>
    </lineage>
</organism>
<feature type="domain" description="NAD-dependent epimerase/dehydratase" evidence="1">
    <location>
        <begin position="5"/>
        <end position="169"/>
    </location>
</feature>
<evidence type="ECO:0000313" key="2">
    <source>
        <dbReference type="EMBL" id="HIZ52453.1"/>
    </source>
</evidence>
<dbReference type="PANTHER" id="PTHR12126:SF16">
    <property type="entry name" value="MIOREX COMPLEX COMPONENT 2"/>
    <property type="match status" value="1"/>
</dbReference>
<dbReference type="Proteomes" id="UP000824063">
    <property type="component" value="Unassembled WGS sequence"/>
</dbReference>
<dbReference type="AlphaFoldDB" id="A0A9D2JHN2"/>
<comment type="caution">
    <text evidence="2">The sequence shown here is derived from an EMBL/GenBank/DDBJ whole genome shotgun (WGS) entry which is preliminary data.</text>
</comment>
<proteinExistence type="predicted"/>
<name>A0A9D2JHN2_9ENTE</name>
<dbReference type="Pfam" id="PF01370">
    <property type="entry name" value="Epimerase"/>
    <property type="match status" value="1"/>
</dbReference>
<reference evidence="2" key="1">
    <citation type="journal article" date="2021" name="PeerJ">
        <title>Extensive microbial diversity within the chicken gut microbiome revealed by metagenomics and culture.</title>
        <authorList>
            <person name="Gilroy R."/>
            <person name="Ravi A."/>
            <person name="Getino M."/>
            <person name="Pursley I."/>
            <person name="Horton D.L."/>
            <person name="Alikhan N.F."/>
            <person name="Baker D."/>
            <person name="Gharbi K."/>
            <person name="Hall N."/>
            <person name="Watson M."/>
            <person name="Adriaenssens E.M."/>
            <person name="Foster-Nyarko E."/>
            <person name="Jarju S."/>
            <person name="Secka A."/>
            <person name="Antonio M."/>
            <person name="Oren A."/>
            <person name="Chaudhuri R.R."/>
            <person name="La Ragione R."/>
            <person name="Hildebrand F."/>
            <person name="Pallen M.J."/>
        </authorList>
    </citation>
    <scope>NUCLEOTIDE SEQUENCE</scope>
    <source>
        <strain evidence="2">CHK172-16539</strain>
    </source>
</reference>
<dbReference type="InterPro" id="IPR036291">
    <property type="entry name" value="NAD(P)-bd_dom_sf"/>
</dbReference>
<dbReference type="SUPFAM" id="SSF51735">
    <property type="entry name" value="NAD(P)-binding Rossmann-fold domains"/>
    <property type="match status" value="1"/>
</dbReference>
<dbReference type="PANTHER" id="PTHR12126">
    <property type="entry name" value="NADH-UBIQUINONE OXIDOREDUCTASE 39 KDA SUBUNIT-RELATED"/>
    <property type="match status" value="1"/>
</dbReference>
<dbReference type="InterPro" id="IPR001509">
    <property type="entry name" value="Epimerase_deHydtase"/>
</dbReference>
<gene>
    <name evidence="2" type="ORF">IAA20_00725</name>
</gene>
<dbReference type="GO" id="GO:0044877">
    <property type="term" value="F:protein-containing complex binding"/>
    <property type="evidence" value="ECO:0007669"/>
    <property type="project" value="TreeGrafter"/>
</dbReference>
<protein>
    <submittedName>
        <fullName evidence="2">NAD(P)H-binding protein</fullName>
    </submittedName>
</protein>